<sequence length="96" mass="11094">MKKEFKLTDPKKAPARQVDYVKHEINKYLARERRKTPKEGADYWDFDCKLGKDKDSAAVIQVSEINKAIDKVVSDNAESFYIEVLAKPGYKTKKVK</sequence>
<accession>A0A2K9NPD3</accession>
<evidence type="ECO:0000313" key="2">
    <source>
        <dbReference type="Proteomes" id="UP000235584"/>
    </source>
</evidence>
<protein>
    <submittedName>
        <fullName evidence="1">Uncharacterized protein</fullName>
    </submittedName>
</protein>
<reference evidence="1 2" key="1">
    <citation type="submission" date="2018-01" db="EMBL/GenBank/DDBJ databases">
        <title>Complete genome sequence of Bacteriovorax stolpii DSM12778.</title>
        <authorList>
            <person name="Tang B."/>
            <person name="Chang J."/>
        </authorList>
    </citation>
    <scope>NUCLEOTIDE SEQUENCE [LARGE SCALE GENOMIC DNA]</scope>
    <source>
        <strain evidence="1 2">DSM 12778</strain>
    </source>
</reference>
<keyword evidence="2" id="KW-1185">Reference proteome</keyword>
<dbReference type="OrthoDB" id="9794656at2"/>
<dbReference type="InterPro" id="IPR046170">
    <property type="entry name" value="DUF6172"/>
</dbReference>
<dbReference type="KEGG" id="bsto:C0V70_04425"/>
<dbReference type="Proteomes" id="UP000235584">
    <property type="component" value="Chromosome"/>
</dbReference>
<dbReference type="AlphaFoldDB" id="A0A2K9NPD3"/>
<name>A0A2K9NPD3_BACTC</name>
<dbReference type="Pfam" id="PF19669">
    <property type="entry name" value="DUF6172"/>
    <property type="match status" value="1"/>
</dbReference>
<organism evidence="1 2">
    <name type="scientific">Bacteriovorax stolpii</name>
    <name type="common">Bdellovibrio stolpii</name>
    <dbReference type="NCBI Taxonomy" id="960"/>
    <lineage>
        <taxon>Bacteria</taxon>
        <taxon>Pseudomonadati</taxon>
        <taxon>Bdellovibrionota</taxon>
        <taxon>Bacteriovoracia</taxon>
        <taxon>Bacteriovoracales</taxon>
        <taxon>Bacteriovoracaceae</taxon>
        <taxon>Bacteriovorax</taxon>
    </lineage>
</organism>
<evidence type="ECO:0000313" key="1">
    <source>
        <dbReference type="EMBL" id="AUN97367.1"/>
    </source>
</evidence>
<gene>
    <name evidence="1" type="ORF">C0V70_04425</name>
</gene>
<dbReference type="RefSeq" id="WP_102242662.1">
    <property type="nucleotide sequence ID" value="NZ_CP025704.1"/>
</dbReference>
<proteinExistence type="predicted"/>
<dbReference type="EMBL" id="CP025704">
    <property type="protein sequence ID" value="AUN97367.1"/>
    <property type="molecule type" value="Genomic_DNA"/>
</dbReference>